<proteinExistence type="predicted"/>
<dbReference type="EMBL" id="LR796913">
    <property type="protein sequence ID" value="CAB4174128.1"/>
    <property type="molecule type" value="Genomic_DNA"/>
</dbReference>
<evidence type="ECO:0000313" key="1">
    <source>
        <dbReference type="EMBL" id="CAB4174128.1"/>
    </source>
</evidence>
<sequence length="75" mass="8425">MTFADSLAVKLFGRTAAEARHDGICIRCGLEFIAARYNAEDQREYRITVLCPSCFDAVTVDPDAEAERAFLRPIR</sequence>
<evidence type="ECO:0000313" key="3">
    <source>
        <dbReference type="EMBL" id="CAB4189395.1"/>
    </source>
</evidence>
<evidence type="ECO:0000313" key="5">
    <source>
        <dbReference type="EMBL" id="CAB4215768.1"/>
    </source>
</evidence>
<gene>
    <name evidence="2" type="ORF">UFOVP1028_16</name>
    <name evidence="3" type="ORF">UFOVP1187_3</name>
    <name evidence="4" type="ORF">UFOVP1235_20</name>
    <name evidence="5" type="ORF">UFOVP1488_3</name>
    <name evidence="1" type="ORF">UFOVP960_27</name>
</gene>
<dbReference type="EMBL" id="LR797432">
    <property type="protein sequence ID" value="CAB4215768.1"/>
    <property type="molecule type" value="Genomic_DNA"/>
</dbReference>
<name>A0A6J5Q5Y9_9CAUD</name>
<dbReference type="EMBL" id="LR797134">
    <property type="protein sequence ID" value="CAB4189395.1"/>
    <property type="molecule type" value="Genomic_DNA"/>
</dbReference>
<accession>A0A6J5Q5Y9</accession>
<protein>
    <submittedName>
        <fullName evidence="2">Uncharacterized protein</fullName>
    </submittedName>
</protein>
<evidence type="ECO:0000313" key="4">
    <source>
        <dbReference type="EMBL" id="CAB4192249.1"/>
    </source>
</evidence>
<organism evidence="2">
    <name type="scientific">uncultured Caudovirales phage</name>
    <dbReference type="NCBI Taxonomy" id="2100421"/>
    <lineage>
        <taxon>Viruses</taxon>
        <taxon>Duplodnaviria</taxon>
        <taxon>Heunggongvirae</taxon>
        <taxon>Uroviricota</taxon>
        <taxon>Caudoviricetes</taxon>
        <taxon>Peduoviridae</taxon>
        <taxon>Maltschvirus</taxon>
        <taxon>Maltschvirus maltsch</taxon>
    </lineage>
</organism>
<dbReference type="EMBL" id="LR797191">
    <property type="protein sequence ID" value="CAB4192249.1"/>
    <property type="molecule type" value="Genomic_DNA"/>
</dbReference>
<dbReference type="EMBL" id="LR796973">
    <property type="protein sequence ID" value="CAB4178902.1"/>
    <property type="molecule type" value="Genomic_DNA"/>
</dbReference>
<reference evidence="2" key="1">
    <citation type="submission" date="2020-05" db="EMBL/GenBank/DDBJ databases">
        <authorList>
            <person name="Chiriac C."/>
            <person name="Salcher M."/>
            <person name="Ghai R."/>
            <person name="Kavagutti S V."/>
        </authorList>
    </citation>
    <scope>NUCLEOTIDE SEQUENCE</scope>
</reference>
<evidence type="ECO:0000313" key="2">
    <source>
        <dbReference type="EMBL" id="CAB4178902.1"/>
    </source>
</evidence>